<evidence type="ECO:0000313" key="2">
    <source>
        <dbReference type="Proteomes" id="UP000515856"/>
    </source>
</evidence>
<reference evidence="1 2" key="1">
    <citation type="submission" date="2020-08" db="EMBL/GenBank/DDBJ databases">
        <authorList>
            <person name="Liu C."/>
            <person name="Sun Q."/>
        </authorList>
    </citation>
    <scope>NUCLEOTIDE SEQUENCE [LARGE SCALE GENOMIC DNA]</scope>
    <source>
        <strain evidence="1 2">NSJ-61</strain>
    </source>
</reference>
<dbReference type="GO" id="GO:0009236">
    <property type="term" value="P:cobalamin biosynthetic process"/>
    <property type="evidence" value="ECO:0007669"/>
    <property type="project" value="InterPro"/>
</dbReference>
<dbReference type="Pfam" id="PF02572">
    <property type="entry name" value="CobA_CobO_BtuR"/>
    <property type="match status" value="1"/>
</dbReference>
<dbReference type="PANTHER" id="PTHR46638:SF1">
    <property type="entry name" value="CORRINOID ADENOSYLTRANSFERASE"/>
    <property type="match status" value="1"/>
</dbReference>
<dbReference type="EMBL" id="CP060636">
    <property type="protein sequence ID" value="QNM13598.1"/>
    <property type="molecule type" value="Genomic_DNA"/>
</dbReference>
<keyword evidence="1" id="KW-0808">Transferase</keyword>
<accession>A0A7G9GS16</accession>
<dbReference type="SUPFAM" id="SSF52540">
    <property type="entry name" value="P-loop containing nucleoside triphosphate hydrolases"/>
    <property type="match status" value="1"/>
</dbReference>
<dbReference type="GO" id="GO:0008817">
    <property type="term" value="F:corrinoid adenosyltransferase activity"/>
    <property type="evidence" value="ECO:0007669"/>
    <property type="project" value="InterPro"/>
</dbReference>
<organism evidence="1 2">
    <name type="scientific">[Eubacterium] hominis</name>
    <dbReference type="NCBI Taxonomy" id="2764325"/>
    <lineage>
        <taxon>Bacteria</taxon>
        <taxon>Bacillati</taxon>
        <taxon>Bacillota</taxon>
        <taxon>Erysipelotrichia</taxon>
        <taxon>Erysipelotrichales</taxon>
        <taxon>Erysipelotrichaceae</taxon>
        <taxon>Amedibacillus</taxon>
    </lineage>
</organism>
<dbReference type="InterPro" id="IPR003724">
    <property type="entry name" value="CblAdoTrfase_CobA"/>
</dbReference>
<dbReference type="InterPro" id="IPR027417">
    <property type="entry name" value="P-loop_NTPase"/>
</dbReference>
<dbReference type="GO" id="GO:0005524">
    <property type="term" value="F:ATP binding"/>
    <property type="evidence" value="ECO:0007669"/>
    <property type="project" value="InterPro"/>
</dbReference>
<dbReference type="PANTHER" id="PTHR46638">
    <property type="entry name" value="CORRINOID ADENOSYLTRANSFERASE"/>
    <property type="match status" value="1"/>
</dbReference>
<name>A0A7G9GS16_9FIRM</name>
<dbReference type="Gene3D" id="3.40.50.300">
    <property type="entry name" value="P-loop containing nucleotide triphosphate hydrolases"/>
    <property type="match status" value="1"/>
</dbReference>
<dbReference type="AlphaFoldDB" id="A0A7G9GS16"/>
<gene>
    <name evidence="1" type="ORF">H9Q80_06520</name>
</gene>
<proteinExistence type="predicted"/>
<evidence type="ECO:0000313" key="1">
    <source>
        <dbReference type="EMBL" id="QNM13598.1"/>
    </source>
</evidence>
<dbReference type="KEGG" id="ehn:H9Q80_06520"/>
<keyword evidence="2" id="KW-1185">Reference proteome</keyword>
<dbReference type="RefSeq" id="WP_117536321.1">
    <property type="nucleotide sequence ID" value="NZ_CP060636.1"/>
</dbReference>
<dbReference type="PIRSF" id="PIRSF015617">
    <property type="entry name" value="Adensltrnsf_CobA"/>
    <property type="match status" value="1"/>
</dbReference>
<protein>
    <submittedName>
        <fullName evidence="1">Cob(I)yrinic acid a,c-diamide adenosyltransferase</fullName>
    </submittedName>
</protein>
<dbReference type="Proteomes" id="UP000515856">
    <property type="component" value="Chromosome"/>
</dbReference>
<sequence length="168" mass="19405">MIHIYHGSGKGKTTTALGLAIRMAGHHKKCLIAQFLKDGTSGEIIFLKNQSHIDVRYHYPFKKFYFQMDETEKTKCIIAQQQLWQEVTSSTGYDCIILDEILDVIGLEMISLERVLKFLIENHDTKEIVLTGRNPDARLKELCDYETEMIAKKHPYDQNIPARKGVEY</sequence>